<keyword evidence="2" id="KW-1185">Reference proteome</keyword>
<organism evidence="1 2">
    <name type="scientific">Cetraspora pellucida</name>
    <dbReference type="NCBI Taxonomy" id="1433469"/>
    <lineage>
        <taxon>Eukaryota</taxon>
        <taxon>Fungi</taxon>
        <taxon>Fungi incertae sedis</taxon>
        <taxon>Mucoromycota</taxon>
        <taxon>Glomeromycotina</taxon>
        <taxon>Glomeromycetes</taxon>
        <taxon>Diversisporales</taxon>
        <taxon>Gigasporaceae</taxon>
        <taxon>Cetraspora</taxon>
    </lineage>
</organism>
<dbReference type="Proteomes" id="UP000789366">
    <property type="component" value="Unassembled WGS sequence"/>
</dbReference>
<gene>
    <name evidence="1" type="ORF">SPELUC_LOCUS5494</name>
</gene>
<name>A0ACA9M2J1_9GLOM</name>
<evidence type="ECO:0000313" key="2">
    <source>
        <dbReference type="Proteomes" id="UP000789366"/>
    </source>
</evidence>
<dbReference type="EMBL" id="CAJVPW010005645">
    <property type="protein sequence ID" value="CAG8558207.1"/>
    <property type="molecule type" value="Genomic_DNA"/>
</dbReference>
<reference evidence="1" key="1">
    <citation type="submission" date="2021-06" db="EMBL/GenBank/DDBJ databases">
        <authorList>
            <person name="Kallberg Y."/>
            <person name="Tangrot J."/>
            <person name="Rosling A."/>
        </authorList>
    </citation>
    <scope>NUCLEOTIDE SEQUENCE</scope>
    <source>
        <strain evidence="1">28 12/20/2015</strain>
    </source>
</reference>
<accession>A0ACA9M2J1</accession>
<proteinExistence type="predicted"/>
<protein>
    <submittedName>
        <fullName evidence="1">5791_t:CDS:1</fullName>
    </submittedName>
</protein>
<evidence type="ECO:0000313" key="1">
    <source>
        <dbReference type="EMBL" id="CAG8558207.1"/>
    </source>
</evidence>
<sequence>MSQQLAVNALRPVYNLVELKLDNYEENKLVLDTIHNLKAFFKNPNNCTCYQTSKQKDLRTCFEKPVYLKLCEINDYLLSILQNHLQLIADLAKICRNLV</sequence>
<comment type="caution">
    <text evidence="1">The sequence shown here is derived from an EMBL/GenBank/DDBJ whole genome shotgun (WGS) entry which is preliminary data.</text>
</comment>